<gene>
    <name evidence="1" type="ORF">EPI10_032398</name>
</gene>
<evidence type="ECO:0000313" key="2">
    <source>
        <dbReference type="Proteomes" id="UP000325315"/>
    </source>
</evidence>
<dbReference type="Proteomes" id="UP000325315">
    <property type="component" value="Unassembled WGS sequence"/>
</dbReference>
<name>A0A5B6X342_9ROSI</name>
<accession>A0A5B6X342</accession>
<proteinExistence type="predicted"/>
<comment type="caution">
    <text evidence="1">The sequence shown here is derived from an EMBL/GenBank/DDBJ whole genome shotgun (WGS) entry which is preliminary data.</text>
</comment>
<keyword evidence="2" id="KW-1185">Reference proteome</keyword>
<dbReference type="AlphaFoldDB" id="A0A5B6X342"/>
<sequence length="69" mass="7924">MLHQRRWLPLSLVSVASDCREHHRIVSKDVGTVLFCIPAPRTRAVTNYSSQAQVLEVRDEVPRNTPDRD</sequence>
<reference evidence="2" key="1">
    <citation type="journal article" date="2019" name="Plant Biotechnol. J.">
        <title>Genome sequencing of the Australian wild diploid species Gossypium australe highlights disease resistance and delayed gland morphogenesis.</title>
        <authorList>
            <person name="Cai Y."/>
            <person name="Cai X."/>
            <person name="Wang Q."/>
            <person name="Wang P."/>
            <person name="Zhang Y."/>
            <person name="Cai C."/>
            <person name="Xu Y."/>
            <person name="Wang K."/>
            <person name="Zhou Z."/>
            <person name="Wang C."/>
            <person name="Geng S."/>
            <person name="Li B."/>
            <person name="Dong Q."/>
            <person name="Hou Y."/>
            <person name="Wang H."/>
            <person name="Ai P."/>
            <person name="Liu Z."/>
            <person name="Yi F."/>
            <person name="Sun M."/>
            <person name="An G."/>
            <person name="Cheng J."/>
            <person name="Zhang Y."/>
            <person name="Shi Q."/>
            <person name="Xie Y."/>
            <person name="Shi X."/>
            <person name="Chang Y."/>
            <person name="Huang F."/>
            <person name="Chen Y."/>
            <person name="Hong S."/>
            <person name="Mi L."/>
            <person name="Sun Q."/>
            <person name="Zhang L."/>
            <person name="Zhou B."/>
            <person name="Peng R."/>
            <person name="Zhang X."/>
            <person name="Liu F."/>
        </authorList>
    </citation>
    <scope>NUCLEOTIDE SEQUENCE [LARGE SCALE GENOMIC DNA]</scope>
    <source>
        <strain evidence="2">cv. PA1801</strain>
    </source>
</reference>
<evidence type="ECO:0000313" key="1">
    <source>
        <dbReference type="EMBL" id="KAA3488671.1"/>
    </source>
</evidence>
<dbReference type="EMBL" id="SMMG02000001">
    <property type="protein sequence ID" value="KAA3488671.1"/>
    <property type="molecule type" value="Genomic_DNA"/>
</dbReference>
<protein>
    <submittedName>
        <fullName evidence="1">Uncharacterized protein</fullName>
    </submittedName>
</protein>
<organism evidence="1 2">
    <name type="scientific">Gossypium australe</name>
    <dbReference type="NCBI Taxonomy" id="47621"/>
    <lineage>
        <taxon>Eukaryota</taxon>
        <taxon>Viridiplantae</taxon>
        <taxon>Streptophyta</taxon>
        <taxon>Embryophyta</taxon>
        <taxon>Tracheophyta</taxon>
        <taxon>Spermatophyta</taxon>
        <taxon>Magnoliopsida</taxon>
        <taxon>eudicotyledons</taxon>
        <taxon>Gunneridae</taxon>
        <taxon>Pentapetalae</taxon>
        <taxon>rosids</taxon>
        <taxon>malvids</taxon>
        <taxon>Malvales</taxon>
        <taxon>Malvaceae</taxon>
        <taxon>Malvoideae</taxon>
        <taxon>Gossypium</taxon>
    </lineage>
</organism>